<organism evidence="1 2">
    <name type="scientific">Heracleum sosnowskyi</name>
    <dbReference type="NCBI Taxonomy" id="360622"/>
    <lineage>
        <taxon>Eukaryota</taxon>
        <taxon>Viridiplantae</taxon>
        <taxon>Streptophyta</taxon>
        <taxon>Embryophyta</taxon>
        <taxon>Tracheophyta</taxon>
        <taxon>Spermatophyta</taxon>
        <taxon>Magnoliopsida</taxon>
        <taxon>eudicotyledons</taxon>
        <taxon>Gunneridae</taxon>
        <taxon>Pentapetalae</taxon>
        <taxon>asterids</taxon>
        <taxon>campanulids</taxon>
        <taxon>Apiales</taxon>
        <taxon>Apiaceae</taxon>
        <taxon>Apioideae</taxon>
        <taxon>apioid superclade</taxon>
        <taxon>Tordylieae</taxon>
        <taxon>Tordyliinae</taxon>
        <taxon>Heracleum</taxon>
    </lineage>
</organism>
<gene>
    <name evidence="1" type="ORF">POM88_045723</name>
</gene>
<name>A0AAD8M6B2_9APIA</name>
<dbReference type="Proteomes" id="UP001237642">
    <property type="component" value="Unassembled WGS sequence"/>
</dbReference>
<dbReference type="EMBL" id="JAUIZM010000010">
    <property type="protein sequence ID" value="KAK1361249.1"/>
    <property type="molecule type" value="Genomic_DNA"/>
</dbReference>
<sequence length="200" mass="22377">MLSMVDGLTAPPPTITQNFEVVYNPEYLAWKKKDQILLSWLHATFPSKVCASGALYNYIPNMEAIPLVIMDKDSTTITILTLNKVVGRAADVAFGEGRYCVCRSGYLQQRYDNNEVVLGLLLLQFEFLFGAGDSCFGALEEFAELADDHFMVEDKEGEICQVKIQAHSKEEEEELVEVTMEEGEVILLIFNAIIVIKLGI</sequence>
<dbReference type="AlphaFoldDB" id="A0AAD8M6B2"/>
<evidence type="ECO:0000313" key="2">
    <source>
        <dbReference type="Proteomes" id="UP001237642"/>
    </source>
</evidence>
<accession>A0AAD8M6B2</accession>
<keyword evidence="2" id="KW-1185">Reference proteome</keyword>
<evidence type="ECO:0000313" key="1">
    <source>
        <dbReference type="EMBL" id="KAK1361249.1"/>
    </source>
</evidence>
<protein>
    <submittedName>
        <fullName evidence="1">Uncharacterized protein</fullName>
    </submittedName>
</protein>
<reference evidence="1" key="2">
    <citation type="submission" date="2023-05" db="EMBL/GenBank/DDBJ databases">
        <authorList>
            <person name="Schelkunov M.I."/>
        </authorList>
    </citation>
    <scope>NUCLEOTIDE SEQUENCE</scope>
    <source>
        <strain evidence="1">Hsosn_3</strain>
        <tissue evidence="1">Leaf</tissue>
    </source>
</reference>
<comment type="caution">
    <text evidence="1">The sequence shown here is derived from an EMBL/GenBank/DDBJ whole genome shotgun (WGS) entry which is preliminary data.</text>
</comment>
<reference evidence="1" key="1">
    <citation type="submission" date="2023-02" db="EMBL/GenBank/DDBJ databases">
        <title>Genome of toxic invasive species Heracleum sosnowskyi carries increased number of genes despite the absence of recent whole-genome duplications.</title>
        <authorList>
            <person name="Schelkunov M."/>
            <person name="Shtratnikova V."/>
            <person name="Makarenko M."/>
            <person name="Klepikova A."/>
            <person name="Omelchenko D."/>
            <person name="Novikova G."/>
            <person name="Obukhova E."/>
            <person name="Bogdanov V."/>
            <person name="Penin A."/>
            <person name="Logacheva M."/>
        </authorList>
    </citation>
    <scope>NUCLEOTIDE SEQUENCE</scope>
    <source>
        <strain evidence="1">Hsosn_3</strain>
        <tissue evidence="1">Leaf</tissue>
    </source>
</reference>
<proteinExistence type="predicted"/>